<dbReference type="KEGG" id="fki:FK004_08190"/>
<dbReference type="InterPro" id="IPR029030">
    <property type="entry name" value="Caspase-like_dom_sf"/>
</dbReference>
<dbReference type="GO" id="GO:0008234">
    <property type="term" value="F:cysteine-type peptidase activity"/>
    <property type="evidence" value="ECO:0007669"/>
    <property type="project" value="InterPro"/>
</dbReference>
<dbReference type="EMBL" id="CP020919">
    <property type="protein sequence ID" value="AWG25212.1"/>
    <property type="molecule type" value="Genomic_DNA"/>
</dbReference>
<name>A0A2S1LNH4_9FLAO</name>
<dbReference type="InterPro" id="IPR029031">
    <property type="entry name" value="Gingipain_N_sf"/>
</dbReference>
<dbReference type="RefSeq" id="WP_108736816.1">
    <property type="nucleotide sequence ID" value="NZ_CP020919.1"/>
</dbReference>
<evidence type="ECO:0000313" key="4">
    <source>
        <dbReference type="EMBL" id="AWG25212.1"/>
    </source>
</evidence>
<accession>A0A2S1LNH4</accession>
<keyword evidence="1 2" id="KW-0732">Signal</keyword>
<dbReference type="OrthoDB" id="9809780at2"/>
<evidence type="ECO:0000256" key="2">
    <source>
        <dbReference type="SAM" id="SignalP"/>
    </source>
</evidence>
<dbReference type="Gene3D" id="2.60.40.4070">
    <property type="match status" value="1"/>
</dbReference>
<organism evidence="4 5">
    <name type="scientific">Flavobacterium kingsejongi</name>
    <dbReference type="NCBI Taxonomy" id="1678728"/>
    <lineage>
        <taxon>Bacteria</taxon>
        <taxon>Pseudomonadati</taxon>
        <taxon>Bacteroidota</taxon>
        <taxon>Flavobacteriia</taxon>
        <taxon>Flavobacteriales</taxon>
        <taxon>Flavobacteriaceae</taxon>
        <taxon>Flavobacterium</taxon>
    </lineage>
</organism>
<evidence type="ECO:0000256" key="1">
    <source>
        <dbReference type="ARBA" id="ARBA00022729"/>
    </source>
</evidence>
<proteinExistence type="predicted"/>
<dbReference type="Gene3D" id="3.40.50.1460">
    <property type="match status" value="1"/>
</dbReference>
<dbReference type="Proteomes" id="UP000244677">
    <property type="component" value="Chromosome"/>
</dbReference>
<reference evidence="4 5" key="1">
    <citation type="submission" date="2017-04" db="EMBL/GenBank/DDBJ databases">
        <title>Complete genome sequence of Flavobacterium kingsejong AJ004.</title>
        <authorList>
            <person name="Lee P.C."/>
        </authorList>
    </citation>
    <scope>NUCLEOTIDE SEQUENCE [LARGE SCALE GENOMIC DNA]</scope>
    <source>
        <strain evidence="4 5">AJ004</strain>
    </source>
</reference>
<dbReference type="Gene3D" id="3.40.50.10390">
    <property type="entry name" value="Gingipain r, domain 1"/>
    <property type="match status" value="1"/>
</dbReference>
<protein>
    <submittedName>
        <fullName evidence="4">Peptidase C25</fullName>
    </submittedName>
</protein>
<dbReference type="SUPFAM" id="SSF52129">
    <property type="entry name" value="Caspase-like"/>
    <property type="match status" value="1"/>
</dbReference>
<gene>
    <name evidence="4" type="ORF">FK004_08190</name>
</gene>
<evidence type="ECO:0000259" key="3">
    <source>
        <dbReference type="Pfam" id="PF01364"/>
    </source>
</evidence>
<feature type="chain" id="PRO_5015504332" evidence="2">
    <location>
        <begin position="19"/>
        <end position="1299"/>
    </location>
</feature>
<sequence>MKNAIALLLSFYSFVSVAQVQGNVVIEWKDNGKFSSENSSYTMLQFASDNFYFDDTKMQIFYRLSIPATSDAQESSLQITNITYETISNQQLGNLSSANLPTTSKATISNHLARDYRYVALSLSPIIKEGGAVRRIKSFTYSFNYGAAARSAIQNTTMSANSISNSVLASGDWYRFYVEKSGVYRISKSFLQSLGMNTDNVDPRRLKIFGHGGRMVPLSNSVAYPLDPLENPITVVGENDGVFNNEDYILFYAEGLDNWSRENGTHNNLYSSRSYYYVTASGDMGSRITPMNPLTNNPATMTVAAFDDYQYHEVDKENIVRLGRQWFGENFTIESEQLFTFNVPNVVASVPVKIDVVAAAVSYTATSFAVKANGQAVGSVDIQALSAGAPTIHAYERKMTGSFTTATDEIKIGLNYNNNGVPNSVGYLDYIALKAKRNLQGIGKQFRFQVDDAATNIGIIQYNVANASGINLIWDITDIHNVTKAEVNGQSVFSFKAVLGEVRNYIAIDPNDYYAPLKESQSRVANQNLKGTILKNNQGLIEDVDYLIITPSALNSQAERLANFHRSNSGLNVRVVNLENIYQEFSSGKQDVGAIRNFVKYVYNNASSPSRRVKYLNLFGDASFDYKDRIPNNTNIVPIFQSFNPAENDNLSNNPTMFSSFTTFASDDFYTITGDNSGILAMTGSDALDIAVGRMLVSSVSQAAEMVSKVIDYHDSKSYGKWRNNFVLMSDDVDRESDASLQFRLDNLGEVLAAQKPFINVKKIHSDSYVQESSAGGQRYPAVRQEFINSFEQGALVFNYMGHGGEDGLASERLFEKSDAQNLSNQYKYPLFITVTCEFTRFDNPYRPTAGEYTYWNPRGGAVALITTTREIGVGTALDFNDRLSGILFSYGNDTYPTIAEALRLSKMGTSSNEVTRMVFCIGDPALKLAIPKPKVILTKINDNPVATATDVLQSLSYVKLAGQVTDENGTLLTGYNGDLAVNIYDKRIDRVTLGNDGYTPTGGTLLIMNFKTLGETIFRGNASVANGQFEFGFVVPRDIRIPVGEGRVSFYAKKDTPLQDQTGYNTTIKLGGVNLNAPVDNTPPTVKLYMNDTSFVSGGITNDSPIFLAFLFDENGMNTASGIGHDMVAILDGDETNPYILNDYYETTLDDYKNGKTRYPFRNLAVGLHTILFKAWDVYNNLVTAEIQFVVVGDDELKLENVLNYPNPFVSYTEFWFSHNRPFEPLEVQVQVMTVTGKIVWTKNQVVTTTGFLSREITWDGRDDFGDRIGKGVYIYKLTVKSTLTNKKTEKFEKLVIL</sequence>
<feature type="signal peptide" evidence="2">
    <location>
        <begin position="1"/>
        <end position="18"/>
    </location>
</feature>
<feature type="domain" description="Gingipain" evidence="3">
    <location>
        <begin position="546"/>
        <end position="929"/>
    </location>
</feature>
<keyword evidence="5" id="KW-1185">Reference proteome</keyword>
<evidence type="ECO:0000313" key="5">
    <source>
        <dbReference type="Proteomes" id="UP000244677"/>
    </source>
</evidence>
<dbReference type="Pfam" id="PF01364">
    <property type="entry name" value="Peptidase_C25"/>
    <property type="match status" value="1"/>
</dbReference>
<dbReference type="CDD" id="cd02258">
    <property type="entry name" value="Peptidase_C25_N"/>
    <property type="match status" value="1"/>
</dbReference>
<dbReference type="GO" id="GO:0006508">
    <property type="term" value="P:proteolysis"/>
    <property type="evidence" value="ECO:0007669"/>
    <property type="project" value="InterPro"/>
</dbReference>
<dbReference type="NCBIfam" id="NF033707">
    <property type="entry name" value="T9SS_sortase"/>
    <property type="match status" value="1"/>
</dbReference>
<dbReference type="InterPro" id="IPR001769">
    <property type="entry name" value="Gingipain"/>
</dbReference>